<evidence type="ECO:0000256" key="3">
    <source>
        <dbReference type="SAM" id="MobiDB-lite"/>
    </source>
</evidence>
<keyword evidence="4" id="KW-0732">Signal</keyword>
<dbReference type="Pfam" id="PF12799">
    <property type="entry name" value="LRR_4"/>
    <property type="match status" value="1"/>
</dbReference>
<feature type="compositionally biased region" description="Low complexity" evidence="3">
    <location>
        <begin position="42"/>
        <end position="63"/>
    </location>
</feature>
<dbReference type="InterPro" id="IPR032675">
    <property type="entry name" value="LRR_dom_sf"/>
</dbReference>
<dbReference type="InterPro" id="IPR009459">
    <property type="entry name" value="MucBP_dom"/>
</dbReference>
<feature type="compositionally biased region" description="Low complexity" evidence="3">
    <location>
        <begin position="106"/>
        <end position="118"/>
    </location>
</feature>
<proteinExistence type="predicted"/>
<reference evidence="6" key="1">
    <citation type="submission" date="2023-08" db="EMBL/GenBank/DDBJ databases">
        <authorList>
            <person name="Page C.A."/>
            <person name="Perez-Diaz I.M."/>
        </authorList>
    </citation>
    <scope>NUCLEOTIDE SEQUENCE</scope>
    <source>
        <strain evidence="6">3.8.38</strain>
    </source>
</reference>
<evidence type="ECO:0000259" key="5">
    <source>
        <dbReference type="Pfam" id="PF06458"/>
    </source>
</evidence>
<comment type="caution">
    <text evidence="6">The sequence shown here is derived from an EMBL/GenBank/DDBJ whole genome shotgun (WGS) entry which is preliminary data.</text>
</comment>
<evidence type="ECO:0000256" key="4">
    <source>
        <dbReference type="SAM" id="SignalP"/>
    </source>
</evidence>
<organism evidence="6 7">
    <name type="scientific">Levilactobacillus namurensis</name>
    <dbReference type="NCBI Taxonomy" id="380393"/>
    <lineage>
        <taxon>Bacteria</taxon>
        <taxon>Bacillati</taxon>
        <taxon>Bacillota</taxon>
        <taxon>Bacilli</taxon>
        <taxon>Lactobacillales</taxon>
        <taxon>Lactobacillaceae</taxon>
        <taxon>Levilactobacillus</taxon>
    </lineage>
</organism>
<feature type="chain" id="PRO_5043488472" evidence="4">
    <location>
        <begin position="36"/>
        <end position="689"/>
    </location>
</feature>
<feature type="domain" description="MucBP" evidence="5">
    <location>
        <begin position="517"/>
        <end position="579"/>
    </location>
</feature>
<evidence type="ECO:0000256" key="2">
    <source>
        <dbReference type="ARBA" id="ARBA00022737"/>
    </source>
</evidence>
<dbReference type="SMART" id="SM00365">
    <property type="entry name" value="LRR_SD22"/>
    <property type="match status" value="3"/>
</dbReference>
<dbReference type="SUPFAM" id="SSF52058">
    <property type="entry name" value="L domain-like"/>
    <property type="match status" value="1"/>
</dbReference>
<accession>A0AAW8W3S8</accession>
<dbReference type="RefSeq" id="WP_313844548.1">
    <property type="nucleotide sequence ID" value="NZ_JAVLAM010000001.1"/>
</dbReference>
<evidence type="ECO:0000256" key="1">
    <source>
        <dbReference type="ARBA" id="ARBA00022614"/>
    </source>
</evidence>
<dbReference type="PANTHER" id="PTHR18849:SF0">
    <property type="entry name" value="CILIA- AND FLAGELLA-ASSOCIATED PROTEIN 410-RELATED"/>
    <property type="match status" value="1"/>
</dbReference>
<evidence type="ECO:0000313" key="6">
    <source>
        <dbReference type="EMBL" id="MDT7013388.1"/>
    </source>
</evidence>
<dbReference type="InterPro" id="IPR025875">
    <property type="entry name" value="Leu-rich_rpt_4"/>
</dbReference>
<gene>
    <name evidence="6" type="ORF">RI532_02975</name>
</gene>
<feature type="signal peptide" evidence="4">
    <location>
        <begin position="1"/>
        <end position="35"/>
    </location>
</feature>
<dbReference type="PROSITE" id="PS51450">
    <property type="entry name" value="LRR"/>
    <property type="match status" value="1"/>
</dbReference>
<dbReference type="Pfam" id="PF06458">
    <property type="entry name" value="MucBP"/>
    <property type="match status" value="2"/>
</dbReference>
<dbReference type="InterPro" id="IPR001611">
    <property type="entry name" value="Leu-rich_rpt"/>
</dbReference>
<keyword evidence="2" id="KW-0677">Repeat</keyword>
<sequence>MPRESVSPNFTTPCWILTSTMALALLGFNSPIAHADDRISTTDHTPTVTITTPIEPPTSSAPTAVLSHQEDPQPMETEPLPAEPTASTDSPAHPTESAVTPPNPAPTATAESPSSSPTQHPNPAEPSPVHNQVTTTRITDSDNDSPVSQAIKNPQLQAEIIKALNQLTHPETNPAAKKWSSIKDVTRQDLSKLDSLDIKDTVVSPQLNPGKTSYDLSGIELLTNLTNLTLGGNLNANPSRFHGDITDISPLSALKKLVTLDVSLNRISDVKPLSNLTNLKELYIQFNTVTDFSSLKALVAKGLTCAYQGQTIVKPLKFFKLATHQATLVQPLYLPDGTKVSLQALPYVIPATIIDAQDGNENHIDAIAYLTDKSAKVSPDADGNLVYTNLYQNPRVVNRTLNQHGNTILFKDSAYLVGAYRSSPNSAPEIVVIQPYRLVDTAGPVTTRYVDDQGHRIQDDVVDHTGLIGDTYTTVKKTIPNYTWQKTIGHPTGKYTAESVIVTYVYTKNAPQITTGTVTVHYVTDGGKVLKPSETLTGNPGSPYATVAPTFNGYTLSHRPTNATGTFTTGSQTVTYVYQVATTVSGNHSTPPTTPPVAVTPAPVPELVDQPNRHPNTAGAAAKPVPSPSSEAMTNLSKPSQAIFTPQKSSSIAAATLPQTNETTPTPWLKILGVGLSCALGWFMVTRRH</sequence>
<protein>
    <submittedName>
        <fullName evidence="6">MucBP domain-containing protein</fullName>
    </submittedName>
</protein>
<dbReference type="Proteomes" id="UP001254075">
    <property type="component" value="Unassembled WGS sequence"/>
</dbReference>
<dbReference type="Gene3D" id="3.80.10.10">
    <property type="entry name" value="Ribonuclease Inhibitor"/>
    <property type="match status" value="1"/>
</dbReference>
<dbReference type="NCBIfam" id="TIGR01167">
    <property type="entry name" value="LPXTG_anchor"/>
    <property type="match status" value="1"/>
</dbReference>
<keyword evidence="1" id="KW-0433">Leucine-rich repeat</keyword>
<feature type="region of interest" description="Disordered" evidence="3">
    <location>
        <begin position="39"/>
        <end position="131"/>
    </location>
</feature>
<feature type="region of interest" description="Disordered" evidence="3">
    <location>
        <begin position="612"/>
        <end position="635"/>
    </location>
</feature>
<dbReference type="Gene3D" id="3.10.20.320">
    <property type="entry name" value="Putative peptidoglycan bound protein (lpxtg motif)"/>
    <property type="match status" value="2"/>
</dbReference>
<dbReference type="PANTHER" id="PTHR18849">
    <property type="entry name" value="LEUCINE RICH REPEAT PROTEIN"/>
    <property type="match status" value="1"/>
</dbReference>
<feature type="domain" description="MucBP" evidence="5">
    <location>
        <begin position="444"/>
        <end position="507"/>
    </location>
</feature>
<evidence type="ECO:0000313" key="7">
    <source>
        <dbReference type="Proteomes" id="UP001254075"/>
    </source>
</evidence>
<dbReference type="EMBL" id="JAVLAM010000001">
    <property type="protein sequence ID" value="MDT7013388.1"/>
    <property type="molecule type" value="Genomic_DNA"/>
</dbReference>
<name>A0AAW8W3S8_9LACO</name>
<dbReference type="AlphaFoldDB" id="A0AAW8W3S8"/>